<name>A0A1B9C112_9PROT</name>
<dbReference type="AlphaFoldDB" id="A0A1B9C112"/>
<dbReference type="Proteomes" id="UP000093129">
    <property type="component" value="Unassembled WGS sequence"/>
</dbReference>
<accession>A0A1B9C112</accession>
<dbReference type="RefSeq" id="WP_065412703.1">
    <property type="nucleotide sequence ID" value="NZ_MASQ01000057.1"/>
</dbReference>
<gene>
    <name evidence="1" type="ORF">BBC27_00465</name>
</gene>
<comment type="caution">
    <text evidence="1">The sequence shown here is derived from an EMBL/GenBank/DDBJ whole genome shotgun (WGS) entry which is preliminary data.</text>
</comment>
<dbReference type="EMBL" id="MASQ01000057">
    <property type="protein sequence ID" value="OCB03613.1"/>
    <property type="molecule type" value="Genomic_DNA"/>
</dbReference>
<proteinExistence type="predicted"/>
<evidence type="ECO:0000313" key="1">
    <source>
        <dbReference type="EMBL" id="OCB03613.1"/>
    </source>
</evidence>
<organism evidence="1 2">
    <name type="scientific">Acidithiobacillus ferrivorans</name>
    <dbReference type="NCBI Taxonomy" id="160808"/>
    <lineage>
        <taxon>Bacteria</taxon>
        <taxon>Pseudomonadati</taxon>
        <taxon>Pseudomonadota</taxon>
        <taxon>Acidithiobacillia</taxon>
        <taxon>Acidithiobacillales</taxon>
        <taxon>Acidithiobacillaceae</taxon>
        <taxon>Acidithiobacillus</taxon>
    </lineage>
</organism>
<protein>
    <submittedName>
        <fullName evidence="1">Uncharacterized protein</fullName>
    </submittedName>
</protein>
<evidence type="ECO:0000313" key="2">
    <source>
        <dbReference type="Proteomes" id="UP000093129"/>
    </source>
</evidence>
<reference evidence="1 2" key="1">
    <citation type="submission" date="2016-07" db="EMBL/GenBank/DDBJ databases">
        <title>Draft genome of a psychrotolerant acidophile Acidithiobacillus ferrivorans strain YL15.</title>
        <authorList>
            <person name="Peng T."/>
            <person name="Ma L."/>
            <person name="Nan M."/>
            <person name="An N."/>
            <person name="Wang M."/>
            <person name="Qiu G."/>
            <person name="Zeng W."/>
        </authorList>
    </citation>
    <scope>NUCLEOTIDE SEQUENCE [LARGE SCALE GENOMIC DNA]</scope>
    <source>
        <strain evidence="1 2">YL15</strain>
    </source>
</reference>
<sequence>MSVDRDRGVAIVNEALDPLDGDTVFGQRWGSGALIKLTPEELDALNEGQIIAVDVEGEYVVYLQRNAESGG</sequence>